<evidence type="ECO:0000313" key="2">
    <source>
        <dbReference type="EMBL" id="ELZ47888.1"/>
    </source>
</evidence>
<dbReference type="Proteomes" id="UP000011509">
    <property type="component" value="Unassembled WGS sequence"/>
</dbReference>
<name>M0ELB0_9EURY</name>
<protein>
    <recommendedName>
        <fullName evidence="4">CARDB domain-containing protein</fullName>
    </recommendedName>
</protein>
<dbReference type="EMBL" id="AOJL01000032">
    <property type="protein sequence ID" value="ELZ47888.1"/>
    <property type="molecule type" value="Genomic_DNA"/>
</dbReference>
<evidence type="ECO:0000256" key="1">
    <source>
        <dbReference type="SAM" id="MobiDB-lite"/>
    </source>
</evidence>
<reference evidence="2 3" key="1">
    <citation type="journal article" date="2014" name="PLoS Genet.">
        <title>Phylogenetically driven sequencing of extremely halophilic archaea reveals strategies for static and dynamic osmo-response.</title>
        <authorList>
            <person name="Becker E.A."/>
            <person name="Seitzer P.M."/>
            <person name="Tritt A."/>
            <person name="Larsen D."/>
            <person name="Krusor M."/>
            <person name="Yao A.I."/>
            <person name="Wu D."/>
            <person name="Madern D."/>
            <person name="Eisen J.A."/>
            <person name="Darling A.E."/>
            <person name="Facciotti M.T."/>
        </authorList>
    </citation>
    <scope>NUCLEOTIDE SEQUENCE [LARGE SCALE GENOMIC DNA]</scope>
    <source>
        <strain evidence="2 3">DSM 10284</strain>
    </source>
</reference>
<evidence type="ECO:0000313" key="3">
    <source>
        <dbReference type="Proteomes" id="UP000011509"/>
    </source>
</evidence>
<organism evidence="2 3">
    <name type="scientific">Halorubrum coriense DSM 10284</name>
    <dbReference type="NCBI Taxonomy" id="1227466"/>
    <lineage>
        <taxon>Archaea</taxon>
        <taxon>Methanobacteriati</taxon>
        <taxon>Methanobacteriota</taxon>
        <taxon>Stenosarchaea group</taxon>
        <taxon>Halobacteria</taxon>
        <taxon>Halobacteriales</taxon>
        <taxon>Haloferacaceae</taxon>
        <taxon>Halorubrum</taxon>
    </lineage>
</organism>
<feature type="compositionally biased region" description="Polar residues" evidence="1">
    <location>
        <begin position="92"/>
        <end position="107"/>
    </location>
</feature>
<sequence length="285" mass="28614">MFRDIGDSMTVVMALVFAGAVLLSGLGVGMAAAGTSGVQFANDDGSGYTAVTDGSATTVDVTVTADADGLTDQPVDLVVVQNGEAVTSLSKTVSPAADSSETVSFELNPSEEGLSPGDYDLDANVNGTAERTSLTVEEPPAEPSVSGVSNDTIVKNGSTMFSADLAATDGSSYSGPAEITVADADGNMVYTDTVDPVNVSAGETGSVEFEINESDIDGNVTIGDEYDVGVSWGEYNSEPATLTVQEEGALAGAISLPADSPATDPVFIGGVLAVLAFLGLAAKAE</sequence>
<proteinExistence type="predicted"/>
<accession>M0ELB0</accession>
<gene>
    <name evidence="2" type="ORF">C464_08200</name>
</gene>
<dbReference type="AlphaFoldDB" id="M0ELB0"/>
<dbReference type="RefSeq" id="WP_006113154.1">
    <property type="nucleotide sequence ID" value="NZ_AOJL01000032.1"/>
</dbReference>
<comment type="caution">
    <text evidence="2">The sequence shown here is derived from an EMBL/GenBank/DDBJ whole genome shotgun (WGS) entry which is preliminary data.</text>
</comment>
<feature type="region of interest" description="Disordered" evidence="1">
    <location>
        <begin position="92"/>
        <end position="118"/>
    </location>
</feature>
<evidence type="ECO:0008006" key="4">
    <source>
        <dbReference type="Google" id="ProtNLM"/>
    </source>
</evidence>
<dbReference type="STRING" id="1227466.C464_08200"/>
<keyword evidence="3" id="KW-1185">Reference proteome</keyword>
<dbReference type="PATRIC" id="fig|1227466.3.peg.1650"/>